<gene>
    <name evidence="2" type="ORF">OB236_13800</name>
</gene>
<dbReference type="Pfam" id="PF14871">
    <property type="entry name" value="GHL6"/>
    <property type="match status" value="1"/>
</dbReference>
<dbReference type="EMBL" id="JAOQIO010000038">
    <property type="protein sequence ID" value="MCU6793192.1"/>
    <property type="molecule type" value="Genomic_DNA"/>
</dbReference>
<protein>
    <submittedName>
        <fullName evidence="2">Beta-galactosidase trimerization domain-containing protein</fullName>
    </submittedName>
</protein>
<sequence>MGKWDWLQERNRGIHMTIRDVDCIDFDAKRLAKDLHELDVNFLTFFSGGYVTTYPSQVSLQRRSPFLQDRDITGEIIEALHEYGIKALPSIEFGVMPIEAGFVHPEWCARDHEGNPYTVAETLYACCPLGGYHHELGELFVQEVLSRYDVDGLYWCGASYGFQAYGSGICYCDKCQADFLKTSGQTIPAIKDWSDPLWKPFLKWRMEKTTESAKRIYDMVKKINPEIPVLGNAVCFGDAGWTVNSSLDMEEIARYQDTVIIEAQSRVKINETTDHEDWHSLTWPDEETRYMTSISDNPVWVVVSYFLAWPWRRTAVPPVEQKIYLAQIAANGGTLQVNLSGGPPATHNDTRGFQAIKELYGFLKEHKAFYDHDRSSATIAIVFSQETLIHYGQDHGMEKYVQSIRGMEQALLDAHVPFDIISTRTLQTDKIDRYQTLLLPSLCCISEEEAESIRKFVNNGGGLVATHETTLYDETGNKRDDFLLGDLFQASSLGASGRVTGEFDHVLKQAYLRIVGEHEILEGIVGTDVVPLYGEYCPVRTVDADYQSPLKLSAPFRVFPEGFSYTLEDDAEYPMLIASEHNNKGRVVYFPNQVDKSYSKVGFPDLGTLIANAVRWTSHGREQLKVVAPDALVISLREKEQYRMVHMVNTLGGRRFFTSITPVRDVKVGISEAAPMKRAFLLSDGIELPITEDGLFKTVTIPEVTDYDVVVFEVSQ</sequence>
<dbReference type="Gene3D" id="3.40.50.880">
    <property type="match status" value="1"/>
</dbReference>
<dbReference type="CDD" id="cd03143">
    <property type="entry name" value="A4_beta-galactosidase_middle_domain"/>
    <property type="match status" value="1"/>
</dbReference>
<dbReference type="SUPFAM" id="SSF51445">
    <property type="entry name" value="(Trans)glycosidases"/>
    <property type="match status" value="1"/>
</dbReference>
<name>A0ABT2UF14_9BACL</name>
<keyword evidence="3" id="KW-1185">Reference proteome</keyword>
<dbReference type="SUPFAM" id="SSF52317">
    <property type="entry name" value="Class I glutamine amidotransferase-like"/>
    <property type="match status" value="1"/>
</dbReference>
<dbReference type="Pfam" id="PF08532">
    <property type="entry name" value="Glyco_hydro_42M"/>
    <property type="match status" value="1"/>
</dbReference>
<dbReference type="InterPro" id="IPR029062">
    <property type="entry name" value="Class_I_gatase-like"/>
</dbReference>
<dbReference type="InterPro" id="IPR017853">
    <property type="entry name" value="GH"/>
</dbReference>
<accession>A0ABT2UF14</accession>
<organism evidence="2 3">
    <name type="scientific">Paenibacillus baimaensis</name>
    <dbReference type="NCBI Taxonomy" id="2982185"/>
    <lineage>
        <taxon>Bacteria</taxon>
        <taxon>Bacillati</taxon>
        <taxon>Bacillota</taxon>
        <taxon>Bacilli</taxon>
        <taxon>Bacillales</taxon>
        <taxon>Paenibacillaceae</taxon>
        <taxon>Paenibacillus</taxon>
    </lineage>
</organism>
<dbReference type="InterPro" id="IPR028212">
    <property type="entry name" value="GHL6"/>
</dbReference>
<dbReference type="Proteomes" id="UP001652445">
    <property type="component" value="Unassembled WGS sequence"/>
</dbReference>
<evidence type="ECO:0000313" key="3">
    <source>
        <dbReference type="Proteomes" id="UP001652445"/>
    </source>
</evidence>
<comment type="caution">
    <text evidence="2">The sequence shown here is derived from an EMBL/GenBank/DDBJ whole genome shotgun (WGS) entry which is preliminary data.</text>
</comment>
<reference evidence="2 3" key="1">
    <citation type="submission" date="2022-09" db="EMBL/GenBank/DDBJ databases">
        <authorList>
            <person name="Han X.L."/>
            <person name="Wang Q."/>
            <person name="Lu T."/>
        </authorList>
    </citation>
    <scope>NUCLEOTIDE SEQUENCE [LARGE SCALE GENOMIC DNA]</scope>
    <source>
        <strain evidence="2 3">WQ 127069</strain>
    </source>
</reference>
<dbReference type="InterPro" id="IPR013738">
    <property type="entry name" value="Beta_galactosidase_Trimer"/>
</dbReference>
<dbReference type="Gene3D" id="3.20.20.80">
    <property type="entry name" value="Glycosidases"/>
    <property type="match status" value="1"/>
</dbReference>
<evidence type="ECO:0000313" key="2">
    <source>
        <dbReference type="EMBL" id="MCU6793192.1"/>
    </source>
</evidence>
<dbReference type="RefSeq" id="WP_262684524.1">
    <property type="nucleotide sequence ID" value="NZ_JAOQIO010000038.1"/>
</dbReference>
<evidence type="ECO:0000259" key="1">
    <source>
        <dbReference type="Pfam" id="PF08532"/>
    </source>
</evidence>
<proteinExistence type="predicted"/>
<feature type="domain" description="Beta-galactosidase trimerisation" evidence="1">
    <location>
        <begin position="377"/>
        <end position="489"/>
    </location>
</feature>